<dbReference type="Proteomes" id="UP001219525">
    <property type="component" value="Unassembled WGS sequence"/>
</dbReference>
<dbReference type="EMBL" id="JARJCW010000071">
    <property type="protein sequence ID" value="KAJ7198803.1"/>
    <property type="molecule type" value="Genomic_DNA"/>
</dbReference>
<keyword evidence="2" id="KW-1185">Reference proteome</keyword>
<evidence type="ECO:0000313" key="2">
    <source>
        <dbReference type="Proteomes" id="UP001219525"/>
    </source>
</evidence>
<proteinExistence type="predicted"/>
<sequence length="752" mass="84351">MLRVGRSVYVPNRVIFRRKISSEPTPLPREFQALLQDEREVLHEQRKVPLDAVVNELASEASVNWANQSPRRDTKDLARDIRACILASDVPAALAILSTVPRPYPRLLAHTAVHALLRIRDIPHAGALMLEFATERATTKLPRMHPTTLARTTMALLELVPRAQAPQAWSRTAQNPDILQLTADKVSHPSLRTAYALYVQARRIFVRRKNAVAEALWRALLIQREWVAAALMFELQVKDYQLRRTLPSLLNNRNPDGLLTPHDRDHARRRLALLRLEQARPSYKFFSQLCHRLGNVISKVTSGLTEHPSTVHHIQLDPVHCNQFVPNIPFKASSGLAISSSSGRPLSHRRAQHHARLALQALTIIGALIDNRKIPFSDVSAWVITVGSLPPVLAPIQSYASLNGRSIRVTARSHLRAVLEAYASALPRSPHVYSEFIAATGGLIRRGLHHKVASSNIFNERERKIRALRERRRAETDSAAFVVSKYKHVPPDDPVDACDDSLMPPPNMATCEALLGVFLHSGNGCGLLYCDHGTVPSVTVASAEQSKSRDVIKSAGKTLDGPFHQQHYHVARSPNNPHPHVSYPAHLLDFDAYPDPPIVSPMPVNEWTTPAPDGYCMRLVERVIAHMLRERSVPLPPWQSLPLLRLLERRAESVRPALAESGLWDELWAGVSHSRRESEVRAAEARRLARGAGEFVRMDNSGDEEQEWAVWSSGMQQDDGAMQKPNIEAFNRRLGERMRQKELQNYYNGVAI</sequence>
<gene>
    <name evidence="1" type="ORF">GGX14DRAFT_699955</name>
</gene>
<name>A0AAD6V3U8_9AGAR</name>
<accession>A0AAD6V3U8</accession>
<dbReference type="AlphaFoldDB" id="A0AAD6V3U8"/>
<reference evidence="1" key="1">
    <citation type="submission" date="2023-03" db="EMBL/GenBank/DDBJ databases">
        <title>Massive genome expansion in bonnet fungi (Mycena s.s.) driven by repeated elements and novel gene families across ecological guilds.</title>
        <authorList>
            <consortium name="Lawrence Berkeley National Laboratory"/>
            <person name="Harder C.B."/>
            <person name="Miyauchi S."/>
            <person name="Viragh M."/>
            <person name="Kuo A."/>
            <person name="Thoen E."/>
            <person name="Andreopoulos B."/>
            <person name="Lu D."/>
            <person name="Skrede I."/>
            <person name="Drula E."/>
            <person name="Henrissat B."/>
            <person name="Morin E."/>
            <person name="Kohler A."/>
            <person name="Barry K."/>
            <person name="LaButti K."/>
            <person name="Morin E."/>
            <person name="Salamov A."/>
            <person name="Lipzen A."/>
            <person name="Mereny Z."/>
            <person name="Hegedus B."/>
            <person name="Baldrian P."/>
            <person name="Stursova M."/>
            <person name="Weitz H."/>
            <person name="Taylor A."/>
            <person name="Grigoriev I.V."/>
            <person name="Nagy L.G."/>
            <person name="Martin F."/>
            <person name="Kauserud H."/>
        </authorList>
    </citation>
    <scope>NUCLEOTIDE SEQUENCE</scope>
    <source>
        <strain evidence="1">9144</strain>
    </source>
</reference>
<protein>
    <submittedName>
        <fullName evidence="1">Uncharacterized protein</fullName>
    </submittedName>
</protein>
<evidence type="ECO:0000313" key="1">
    <source>
        <dbReference type="EMBL" id="KAJ7198803.1"/>
    </source>
</evidence>
<comment type="caution">
    <text evidence="1">The sequence shown here is derived from an EMBL/GenBank/DDBJ whole genome shotgun (WGS) entry which is preliminary data.</text>
</comment>
<organism evidence="1 2">
    <name type="scientific">Mycena pura</name>
    <dbReference type="NCBI Taxonomy" id="153505"/>
    <lineage>
        <taxon>Eukaryota</taxon>
        <taxon>Fungi</taxon>
        <taxon>Dikarya</taxon>
        <taxon>Basidiomycota</taxon>
        <taxon>Agaricomycotina</taxon>
        <taxon>Agaricomycetes</taxon>
        <taxon>Agaricomycetidae</taxon>
        <taxon>Agaricales</taxon>
        <taxon>Marasmiineae</taxon>
        <taxon>Mycenaceae</taxon>
        <taxon>Mycena</taxon>
    </lineage>
</organism>